<comment type="caution">
    <text evidence="4">The sequence shown here is derived from an EMBL/GenBank/DDBJ whole genome shotgun (WGS) entry which is preliminary data.</text>
</comment>
<evidence type="ECO:0000313" key="4">
    <source>
        <dbReference type="EMBL" id="MFC4248047.1"/>
    </source>
</evidence>
<evidence type="ECO:0000259" key="3">
    <source>
        <dbReference type="Pfam" id="PF04967"/>
    </source>
</evidence>
<dbReference type="Proteomes" id="UP001595821">
    <property type="component" value="Unassembled WGS sequence"/>
</dbReference>
<reference evidence="4 5" key="1">
    <citation type="journal article" date="2014" name="Int. J. Syst. Evol. Microbiol.">
        <title>Complete genome sequence of Corynebacterium casei LMG S-19264T (=DSM 44701T), isolated from a smear-ripened cheese.</title>
        <authorList>
            <consortium name="US DOE Joint Genome Institute (JGI-PGF)"/>
            <person name="Walter F."/>
            <person name="Albersmeier A."/>
            <person name="Kalinowski J."/>
            <person name="Ruckert C."/>
        </authorList>
    </citation>
    <scope>NUCLEOTIDE SEQUENCE [LARGE SCALE GENOMIC DNA]</scope>
    <source>
        <strain evidence="4 5">IBRC-M 10912</strain>
    </source>
</reference>
<evidence type="ECO:0000256" key="1">
    <source>
        <dbReference type="ARBA" id="ARBA00023015"/>
    </source>
</evidence>
<proteinExistence type="predicted"/>
<gene>
    <name evidence="4" type="ORF">ACFOZ7_14035</name>
</gene>
<organism evidence="4 5">
    <name type="scientific">Natribaculum luteum</name>
    <dbReference type="NCBI Taxonomy" id="1586232"/>
    <lineage>
        <taxon>Archaea</taxon>
        <taxon>Methanobacteriati</taxon>
        <taxon>Methanobacteriota</taxon>
        <taxon>Stenosarchaea group</taxon>
        <taxon>Halobacteria</taxon>
        <taxon>Halobacteriales</taxon>
        <taxon>Natrialbaceae</taxon>
        <taxon>Natribaculum</taxon>
    </lineage>
</organism>
<feature type="domain" description="HTH bat-type" evidence="3">
    <location>
        <begin position="150"/>
        <end position="202"/>
    </location>
</feature>
<name>A0ABD5P1H5_9EURY</name>
<dbReference type="PANTHER" id="PTHR34236">
    <property type="entry name" value="DIMETHYL SULFOXIDE REDUCTASE TRANSCRIPTIONAL ACTIVATOR"/>
    <property type="match status" value="1"/>
</dbReference>
<dbReference type="GeneID" id="71856272"/>
<dbReference type="Pfam" id="PF04967">
    <property type="entry name" value="HTH_10"/>
    <property type="match status" value="1"/>
</dbReference>
<accession>A0ABD5P1H5</accession>
<evidence type="ECO:0000256" key="2">
    <source>
        <dbReference type="ARBA" id="ARBA00023163"/>
    </source>
</evidence>
<dbReference type="RefSeq" id="WP_246975322.1">
    <property type="nucleotide sequence ID" value="NZ_CP095398.1"/>
</dbReference>
<evidence type="ECO:0000313" key="5">
    <source>
        <dbReference type="Proteomes" id="UP001595821"/>
    </source>
</evidence>
<keyword evidence="2" id="KW-0804">Transcription</keyword>
<dbReference type="InterPro" id="IPR007050">
    <property type="entry name" value="HTH_bacterioopsin"/>
</dbReference>
<dbReference type="EMBL" id="JBHSDJ010000112">
    <property type="protein sequence ID" value="MFC4248047.1"/>
    <property type="molecule type" value="Genomic_DNA"/>
</dbReference>
<sequence>MPRANLTLTLPEDVWIGDVSRTYPDAQFRILSAFPAENGGVGLAEVSADSLRAVLTEIQNHESIAELYVLQRHQDTALIQFETPMPLLLLPIQGSGIPLEMPFTIRDGEAEWEITAPQDRLSELGTQLEEFGISFTVNDVSQHIEPTRLLTAKQLQLVREAVDRGYYDTPRCCSLTELADELGIAKSTCSETLHRAEEKIIKEFMEGAADSVPDSTFA</sequence>
<keyword evidence="1" id="KW-0805">Transcription regulation</keyword>
<protein>
    <submittedName>
        <fullName evidence="4">Helix-turn-helix domain-containing protein</fullName>
    </submittedName>
</protein>
<dbReference type="AlphaFoldDB" id="A0ABD5P1H5"/>
<dbReference type="PANTHER" id="PTHR34236:SF1">
    <property type="entry name" value="DIMETHYL SULFOXIDE REDUCTASE TRANSCRIPTIONAL ACTIVATOR"/>
    <property type="match status" value="1"/>
</dbReference>